<gene>
    <name evidence="5 7" type="primary">eutC</name>
    <name evidence="6" type="ORF">SAMN05661012_00420</name>
    <name evidence="7" type="ORF">SR876_32835</name>
</gene>
<comment type="subcellular location">
    <subcellularLocation>
        <location evidence="5">Bacterial microcompartment</location>
    </subcellularLocation>
</comment>
<dbReference type="HAMAP" id="MF_00601">
    <property type="entry name" value="EutC"/>
    <property type="match status" value="1"/>
</dbReference>
<dbReference type="STRING" id="1004.SAMN05661012_00420"/>
<dbReference type="Proteomes" id="UP000183788">
    <property type="component" value="Unassembled WGS sequence"/>
</dbReference>
<dbReference type="GO" id="GO:0006520">
    <property type="term" value="P:amino acid metabolic process"/>
    <property type="evidence" value="ECO:0007669"/>
    <property type="project" value="InterPro"/>
</dbReference>
<dbReference type="Gene3D" id="1.10.30.40">
    <property type="entry name" value="Ethanolamine ammonia-lyase light chain (EutC), N-terminal domain"/>
    <property type="match status" value="1"/>
</dbReference>
<keyword evidence="9" id="KW-1185">Reference proteome</keyword>
<comment type="pathway">
    <text evidence="5">Amine and polyamine degradation; ethanolamine degradation.</text>
</comment>
<protein>
    <recommendedName>
        <fullName evidence="5">Ethanolamine ammonia-lyase small subunit</fullName>
        <shortName evidence="5">EAL small subunit</shortName>
        <ecNumber evidence="5">4.3.1.7</ecNumber>
    </recommendedName>
</protein>
<keyword evidence="4 5" id="KW-1283">Bacterial microcompartment</keyword>
<dbReference type="NCBIfam" id="NF003971">
    <property type="entry name" value="PRK05465.1"/>
    <property type="match status" value="1"/>
</dbReference>
<evidence type="ECO:0000256" key="5">
    <source>
        <dbReference type="HAMAP-Rule" id="MF_00601"/>
    </source>
</evidence>
<proteinExistence type="inferred from homology"/>
<sequence>MSQDIIQQDPWASLKQFTTARIALGRTGTAIPLREVLNFRLAHAHARDAVYSALAVNALQEQLHAFYLPIVLLHSRAVDRYEYLQRPDKGRQLDAESISLLKSTAPGYLRKDVAIILADGLSATAMNVHTQPLLEVLIPLLKGAGLSLAPICIVQQGRVASGDEAGEILQAKVTLMLIGERPGLSAADSMGAYITFGPKPGITDESRNCISNIREEGLQYEAAAQKILYLIKEAIKLKLTGVALKDNTGLLE</sequence>
<feature type="binding site" evidence="5">
    <location>
        <position position="180"/>
    </location>
    <ligand>
        <name>adenosylcob(III)alamin</name>
        <dbReference type="ChEBI" id="CHEBI:18408"/>
    </ligand>
</feature>
<dbReference type="GO" id="GO:0031419">
    <property type="term" value="F:cobalamin binding"/>
    <property type="evidence" value="ECO:0007669"/>
    <property type="project" value="UniProtKB-UniRule"/>
</dbReference>
<comment type="cofactor">
    <cofactor evidence="5">
        <name>adenosylcob(III)alamin</name>
        <dbReference type="ChEBI" id="CHEBI:18408"/>
    </cofactor>
    <text evidence="5">Binds between the large and small subunits.</text>
</comment>
<dbReference type="UniPathway" id="UPA00560"/>
<dbReference type="Proteomes" id="UP001326715">
    <property type="component" value="Chromosome"/>
</dbReference>
<comment type="catalytic activity">
    <reaction evidence="5">
        <text>ethanolamine = acetaldehyde + NH4(+)</text>
        <dbReference type="Rhea" id="RHEA:15313"/>
        <dbReference type="ChEBI" id="CHEBI:15343"/>
        <dbReference type="ChEBI" id="CHEBI:28938"/>
        <dbReference type="ChEBI" id="CHEBI:57603"/>
        <dbReference type="EC" id="4.3.1.7"/>
    </reaction>
</comment>
<evidence type="ECO:0000256" key="1">
    <source>
        <dbReference type="ARBA" id="ARBA00022628"/>
    </source>
</evidence>
<dbReference type="GO" id="GO:0009350">
    <property type="term" value="C:ethanolamine ammonia-lyase complex"/>
    <property type="evidence" value="ECO:0007669"/>
    <property type="project" value="UniProtKB-UniRule"/>
</dbReference>
<comment type="subunit">
    <text evidence="5">The basic unit is a heterodimer which dimerizes to form tetramers. The heterotetramers trimerize; 6 large subunits form a core ring with 6 small subunits projecting outwards.</text>
</comment>
<name>A0A1K1M3S7_9BACT</name>
<dbReference type="AlphaFoldDB" id="A0A1K1M3S7"/>
<dbReference type="InterPro" id="IPR042255">
    <property type="entry name" value="EutC_N"/>
</dbReference>
<keyword evidence="1 5" id="KW-0846">Cobalamin</keyword>
<dbReference type="PANTHER" id="PTHR39330:SF1">
    <property type="entry name" value="ETHANOLAMINE AMMONIA-LYASE SMALL SUBUNIT"/>
    <property type="match status" value="1"/>
</dbReference>
<accession>A0A1K1M3S7</accession>
<evidence type="ECO:0000256" key="3">
    <source>
        <dbReference type="ARBA" id="ARBA00023285"/>
    </source>
</evidence>
<reference evidence="7 9" key="2">
    <citation type="submission" date="2023-11" db="EMBL/GenBank/DDBJ databases">
        <title>MicrobeMod: A computational toolkit for identifying prokaryotic methylation and restriction-modification with nanopore sequencing.</title>
        <authorList>
            <person name="Crits-Christoph A."/>
            <person name="Kang S.C."/>
            <person name="Lee H."/>
            <person name="Ostrov N."/>
        </authorList>
    </citation>
    <scope>NUCLEOTIDE SEQUENCE [LARGE SCALE GENOMIC DNA]</scope>
    <source>
        <strain evidence="7 9">ATCC 23090</strain>
    </source>
</reference>
<dbReference type="GO" id="GO:0046336">
    <property type="term" value="P:ethanolamine catabolic process"/>
    <property type="evidence" value="ECO:0007669"/>
    <property type="project" value="UniProtKB-UniRule"/>
</dbReference>
<keyword evidence="3 5" id="KW-0170">Cobalt</keyword>
<organism evidence="6 8">
    <name type="scientific">Chitinophaga sancti</name>
    <dbReference type="NCBI Taxonomy" id="1004"/>
    <lineage>
        <taxon>Bacteria</taxon>
        <taxon>Pseudomonadati</taxon>
        <taxon>Bacteroidota</taxon>
        <taxon>Chitinophagia</taxon>
        <taxon>Chitinophagales</taxon>
        <taxon>Chitinophagaceae</taxon>
        <taxon>Chitinophaga</taxon>
    </lineage>
</organism>
<comment type="similarity">
    <text evidence="5">Belongs to the EutC family.</text>
</comment>
<evidence type="ECO:0000313" key="6">
    <source>
        <dbReference type="EMBL" id="SFW17768.1"/>
    </source>
</evidence>
<dbReference type="RefSeq" id="WP_072356944.1">
    <property type="nucleotide sequence ID" value="NZ_CBHWAX010000033.1"/>
</dbReference>
<reference evidence="6 8" key="1">
    <citation type="submission" date="2016-11" db="EMBL/GenBank/DDBJ databases">
        <authorList>
            <person name="Jaros S."/>
            <person name="Januszkiewicz K."/>
            <person name="Wedrychowicz H."/>
        </authorList>
    </citation>
    <scope>NUCLEOTIDE SEQUENCE [LARGE SCALE GENOMIC DNA]</scope>
    <source>
        <strain evidence="6 8">DSM 784</strain>
    </source>
</reference>
<dbReference type="Pfam" id="PF05985">
    <property type="entry name" value="EutC"/>
    <property type="match status" value="1"/>
</dbReference>
<evidence type="ECO:0000313" key="9">
    <source>
        <dbReference type="Proteomes" id="UP001326715"/>
    </source>
</evidence>
<dbReference type="InterPro" id="IPR042251">
    <property type="entry name" value="EutC_C"/>
</dbReference>
<dbReference type="PANTHER" id="PTHR39330">
    <property type="entry name" value="ETHANOLAMINE AMMONIA-LYASE LIGHT CHAIN"/>
    <property type="match status" value="1"/>
</dbReference>
<feature type="binding site" evidence="5">
    <location>
        <position position="209"/>
    </location>
    <ligand>
        <name>adenosylcob(III)alamin</name>
        <dbReference type="ChEBI" id="CHEBI:18408"/>
    </ligand>
</feature>
<dbReference type="Gene3D" id="3.40.50.11240">
    <property type="entry name" value="Ethanolamine ammonia-lyase light chain (EutC)"/>
    <property type="match status" value="1"/>
</dbReference>
<dbReference type="EMBL" id="FPIZ01000001">
    <property type="protein sequence ID" value="SFW17768.1"/>
    <property type="molecule type" value="Genomic_DNA"/>
</dbReference>
<dbReference type="OrthoDB" id="114248at2"/>
<evidence type="ECO:0000313" key="7">
    <source>
        <dbReference type="EMBL" id="WQG89722.1"/>
    </source>
</evidence>
<dbReference type="EC" id="4.3.1.7" evidence="5"/>
<dbReference type="GO" id="GO:0031471">
    <property type="term" value="C:ethanolamine degradation polyhedral organelle"/>
    <property type="evidence" value="ECO:0007669"/>
    <property type="project" value="UniProtKB-UniRule"/>
</dbReference>
<evidence type="ECO:0000256" key="4">
    <source>
        <dbReference type="ARBA" id="ARBA00024446"/>
    </source>
</evidence>
<evidence type="ECO:0000256" key="2">
    <source>
        <dbReference type="ARBA" id="ARBA00023239"/>
    </source>
</evidence>
<dbReference type="InterPro" id="IPR009246">
    <property type="entry name" value="EutC"/>
</dbReference>
<evidence type="ECO:0000313" key="8">
    <source>
        <dbReference type="Proteomes" id="UP000183788"/>
    </source>
</evidence>
<feature type="binding site" evidence="5">
    <location>
        <position position="159"/>
    </location>
    <ligand>
        <name>adenosylcob(III)alamin</name>
        <dbReference type="ChEBI" id="CHEBI:18408"/>
    </ligand>
</feature>
<keyword evidence="2 5" id="KW-0456">Lyase</keyword>
<dbReference type="GO" id="GO:0008851">
    <property type="term" value="F:ethanolamine ammonia-lyase activity"/>
    <property type="evidence" value="ECO:0007669"/>
    <property type="project" value="UniProtKB-UniRule"/>
</dbReference>
<dbReference type="EMBL" id="CP140154">
    <property type="protein sequence ID" value="WQG89722.1"/>
    <property type="molecule type" value="Genomic_DNA"/>
</dbReference>
<comment type="function">
    <text evidence="5">Catalyzes the deamination of various vicinal amino-alcohols to oxo compounds. Allows this organism to utilize ethanolamine as the sole source of nitrogen and carbon in the presence of external vitamin B12.</text>
</comment>
<dbReference type="PIRSF" id="PIRSF018982">
    <property type="entry name" value="EutC"/>
    <property type="match status" value="1"/>
</dbReference>